<feature type="site" description="Activates thiol group during catalysis" evidence="6">
    <location>
        <position position="186"/>
    </location>
</feature>
<evidence type="ECO:0000313" key="10">
    <source>
        <dbReference type="Proteomes" id="UP000229344"/>
    </source>
</evidence>
<dbReference type="Pfam" id="PF00044">
    <property type="entry name" value="Gp_dh_N"/>
    <property type="match status" value="1"/>
</dbReference>
<dbReference type="SMART" id="SM00846">
    <property type="entry name" value="Gp_dh_N"/>
    <property type="match status" value="1"/>
</dbReference>
<name>A0A2H0UE66_9BACT</name>
<keyword evidence="2" id="KW-0560">Oxidoreductase</keyword>
<reference evidence="10" key="1">
    <citation type="submission" date="2017-09" db="EMBL/GenBank/DDBJ databases">
        <title>Depth-based differentiation of microbial function through sediment-hosted aquifers and enrichment of novel symbionts in the deep terrestrial subsurface.</title>
        <authorList>
            <person name="Probst A.J."/>
            <person name="Ladd B."/>
            <person name="Jarett J.K."/>
            <person name="Geller-Mcgrath D.E."/>
            <person name="Sieber C.M.K."/>
            <person name="Emerson J.B."/>
            <person name="Anantharaman K."/>
            <person name="Thomas B.C."/>
            <person name="Malmstrom R."/>
            <person name="Stieglmeier M."/>
            <person name="Klingl A."/>
            <person name="Woyke T."/>
            <person name="Ryan C.M."/>
            <person name="Banfield J.F."/>
        </authorList>
    </citation>
    <scope>NUCLEOTIDE SEQUENCE [LARGE SCALE GENOMIC DNA]</scope>
</reference>
<evidence type="ECO:0000256" key="5">
    <source>
        <dbReference type="PIRSR" id="PIRSR000149-3"/>
    </source>
</evidence>
<organism evidence="9 10">
    <name type="scientific">Candidatus Kaiserbacteria bacterium CG10_big_fil_rev_8_21_14_0_10_47_16</name>
    <dbReference type="NCBI Taxonomy" id="1974608"/>
    <lineage>
        <taxon>Bacteria</taxon>
        <taxon>Candidatus Kaiseribacteriota</taxon>
    </lineage>
</organism>
<dbReference type="PANTHER" id="PTHR43148">
    <property type="entry name" value="GLYCERALDEHYDE-3-PHOSPHATE DEHYDROGENASE 2"/>
    <property type="match status" value="1"/>
</dbReference>
<dbReference type="InterPro" id="IPR020828">
    <property type="entry name" value="GlycerAld_3-P_DH_NAD(P)-bd"/>
</dbReference>
<feature type="domain" description="Glyceraldehyde 3-phosphate dehydrogenase NAD(P) binding" evidence="8">
    <location>
        <begin position="4"/>
        <end position="159"/>
    </location>
</feature>
<feature type="binding site" evidence="5">
    <location>
        <position position="35"/>
    </location>
    <ligand>
        <name>NAD(+)</name>
        <dbReference type="ChEBI" id="CHEBI:57540"/>
    </ligand>
</feature>
<feature type="binding site" evidence="5">
    <location>
        <begin position="13"/>
        <end position="14"/>
    </location>
    <ligand>
        <name>NAD(+)</name>
        <dbReference type="ChEBI" id="CHEBI:57540"/>
    </ligand>
</feature>
<dbReference type="InterPro" id="IPR020829">
    <property type="entry name" value="GlycerAld_3-P_DH_cat"/>
</dbReference>
<feature type="binding site" evidence="4">
    <location>
        <begin position="218"/>
        <end position="219"/>
    </location>
    <ligand>
        <name>D-glyceraldehyde 3-phosphate</name>
        <dbReference type="ChEBI" id="CHEBI:59776"/>
    </ligand>
</feature>
<dbReference type="CDD" id="cd05214">
    <property type="entry name" value="GAPDH_I_N"/>
    <property type="match status" value="1"/>
</dbReference>
<feature type="binding site" evidence="4">
    <location>
        <position position="189"/>
    </location>
    <ligand>
        <name>D-glyceraldehyde 3-phosphate</name>
        <dbReference type="ChEBI" id="CHEBI:59776"/>
    </ligand>
</feature>
<sequence length="349" mass="36997">MKKTRVAINGFGRIGRTFFRMAAGHPDFDIVAVNDLGDIENLAYLLTYDTAYGRSPHDIKVTGGKLVVNGSEIEFLSEREPSNLPWEKLGVDIVIESTGFFTSYEASKAHLKAGAKRVVISAPVKDDPEAAGVTGATVLMGVNDSVLGEDCQISSNASCTTNATSPLVAILKKSIGIEKAVLNTVHAYTATQALIDAPSKKDFRKGRSAAQNIIPSSTGAAVATTKAHTDLAGNFDGIAMRVPVSVGSIVDLTFIASKDTTVEEVNAALRAAAATPAWSPLFAVTEEPIVSSDIIGAQFAAIADLSFTRVVGGNLVKVLAWYDNETSYTSTLVQHVASIAKFFQRQEKN</sequence>
<feature type="active site" description="Nucleophile" evidence="3">
    <location>
        <position position="159"/>
    </location>
</feature>
<dbReference type="CDD" id="cd18126">
    <property type="entry name" value="GAPDH_I_C"/>
    <property type="match status" value="1"/>
</dbReference>
<dbReference type="GO" id="GO:0051287">
    <property type="term" value="F:NAD binding"/>
    <property type="evidence" value="ECO:0007669"/>
    <property type="project" value="InterPro"/>
</dbReference>
<dbReference type="FunFam" id="3.30.360.10:FF:000002">
    <property type="entry name" value="Glyceraldehyde-3-phosphate dehydrogenase"/>
    <property type="match status" value="1"/>
</dbReference>
<evidence type="ECO:0000259" key="8">
    <source>
        <dbReference type="SMART" id="SM00846"/>
    </source>
</evidence>
<keyword evidence="5" id="KW-0547">Nucleotide-binding</keyword>
<proteinExistence type="inferred from homology"/>
<dbReference type="SUPFAM" id="SSF51735">
    <property type="entry name" value="NAD(P)-binding Rossmann-fold domains"/>
    <property type="match status" value="1"/>
</dbReference>
<evidence type="ECO:0000256" key="7">
    <source>
        <dbReference type="RuleBase" id="RU000397"/>
    </source>
</evidence>
<evidence type="ECO:0000256" key="1">
    <source>
        <dbReference type="ARBA" id="ARBA00007406"/>
    </source>
</evidence>
<dbReference type="Gene3D" id="3.40.50.720">
    <property type="entry name" value="NAD(P)-binding Rossmann-like Domain"/>
    <property type="match status" value="1"/>
</dbReference>
<evidence type="ECO:0000256" key="6">
    <source>
        <dbReference type="PIRSR" id="PIRSR000149-4"/>
    </source>
</evidence>
<comment type="similarity">
    <text evidence="1 7">Belongs to the glyceraldehyde-3-phosphate dehydrogenase family.</text>
</comment>
<dbReference type="SUPFAM" id="SSF55347">
    <property type="entry name" value="Glyceraldehyde-3-phosphate dehydrogenase-like, C-terminal domain"/>
    <property type="match status" value="1"/>
</dbReference>
<accession>A0A2H0UE66</accession>
<dbReference type="InterPro" id="IPR020831">
    <property type="entry name" value="GlycerAld/Erythrose_P_DH"/>
</dbReference>
<comment type="caution">
    <text evidence="9">The sequence shown here is derived from an EMBL/GenBank/DDBJ whole genome shotgun (WGS) entry which is preliminary data.</text>
</comment>
<dbReference type="InterPro" id="IPR036291">
    <property type="entry name" value="NAD(P)-bd_dom_sf"/>
</dbReference>
<feature type="binding site" evidence="5">
    <location>
        <position position="324"/>
    </location>
    <ligand>
        <name>NAD(+)</name>
        <dbReference type="ChEBI" id="CHEBI:57540"/>
    </ligand>
</feature>
<dbReference type="AlphaFoldDB" id="A0A2H0UE66"/>
<dbReference type="Proteomes" id="UP000229344">
    <property type="component" value="Unassembled WGS sequence"/>
</dbReference>
<gene>
    <name evidence="9" type="ORF">COU16_00695</name>
</gene>
<dbReference type="PIRSF" id="PIRSF000149">
    <property type="entry name" value="GAP_DH"/>
    <property type="match status" value="1"/>
</dbReference>
<dbReference type="EMBL" id="PFBI01000004">
    <property type="protein sequence ID" value="PIR84692.1"/>
    <property type="molecule type" value="Genomic_DNA"/>
</dbReference>
<feature type="binding site" evidence="5">
    <location>
        <position position="79"/>
    </location>
    <ligand>
        <name>NAD(+)</name>
        <dbReference type="ChEBI" id="CHEBI:57540"/>
    </ligand>
</feature>
<evidence type="ECO:0000256" key="3">
    <source>
        <dbReference type="PIRSR" id="PIRSR000149-1"/>
    </source>
</evidence>
<evidence type="ECO:0000256" key="2">
    <source>
        <dbReference type="ARBA" id="ARBA00023002"/>
    </source>
</evidence>
<evidence type="ECO:0000313" key="9">
    <source>
        <dbReference type="EMBL" id="PIR84692.1"/>
    </source>
</evidence>
<dbReference type="FunFam" id="3.40.50.720:FF:000001">
    <property type="entry name" value="Glyceraldehyde-3-phosphate dehydrogenase"/>
    <property type="match status" value="1"/>
</dbReference>
<feature type="binding site" evidence="5">
    <location>
        <position position="121"/>
    </location>
    <ligand>
        <name>NAD(+)</name>
        <dbReference type="ChEBI" id="CHEBI:57540"/>
    </ligand>
</feature>
<dbReference type="PRINTS" id="PR00078">
    <property type="entry name" value="G3PDHDRGNASE"/>
</dbReference>
<keyword evidence="5" id="KW-0520">NAD</keyword>
<evidence type="ECO:0000256" key="4">
    <source>
        <dbReference type="PIRSR" id="PIRSR000149-2"/>
    </source>
</evidence>
<feature type="binding site" evidence="4">
    <location>
        <begin position="158"/>
        <end position="160"/>
    </location>
    <ligand>
        <name>D-glyceraldehyde 3-phosphate</name>
        <dbReference type="ChEBI" id="CHEBI:59776"/>
    </ligand>
</feature>
<dbReference type="GO" id="GO:0016620">
    <property type="term" value="F:oxidoreductase activity, acting on the aldehyde or oxo group of donors, NAD or NADP as acceptor"/>
    <property type="evidence" value="ECO:0007669"/>
    <property type="project" value="InterPro"/>
</dbReference>
<feature type="binding site" evidence="4">
    <location>
        <position position="241"/>
    </location>
    <ligand>
        <name>D-glyceraldehyde 3-phosphate</name>
        <dbReference type="ChEBI" id="CHEBI:59776"/>
    </ligand>
</feature>
<dbReference type="Gene3D" id="3.30.360.10">
    <property type="entry name" value="Dihydrodipicolinate Reductase, domain 2"/>
    <property type="match status" value="1"/>
</dbReference>
<dbReference type="Pfam" id="PF02800">
    <property type="entry name" value="Gp_dh_C"/>
    <property type="match status" value="1"/>
</dbReference>
<protein>
    <submittedName>
        <fullName evidence="9">Type I glyceraldehyde-3-phosphate dehydrogenase</fullName>
    </submittedName>
</protein>